<dbReference type="AlphaFoldDB" id="A0A172XVH6"/>
<dbReference type="RefSeq" id="WP_066754293.1">
    <property type="nucleotide sequence ID" value="NZ_CP015199.1"/>
</dbReference>
<feature type="chain" id="PRO_5008003842" description="DUF4835 domain-containing protein" evidence="1">
    <location>
        <begin position="20"/>
        <end position="303"/>
    </location>
</feature>
<organism evidence="2 3">
    <name type="scientific">Chryseobacterium glaciei</name>
    <dbReference type="NCBI Taxonomy" id="1685010"/>
    <lineage>
        <taxon>Bacteria</taxon>
        <taxon>Pseudomonadati</taxon>
        <taxon>Bacteroidota</taxon>
        <taxon>Flavobacteriia</taxon>
        <taxon>Flavobacteriales</taxon>
        <taxon>Weeksellaceae</taxon>
        <taxon>Chryseobacterium group</taxon>
        <taxon>Chryseobacterium</taxon>
    </lineage>
</organism>
<sequence>MKKYISLFLLLFICNLSFSQELLATVQVNAQQLGGSNQQAYKALEKSLRDFINNTSWTGKKLQNFEKVKCNFAIVLTESPGNNKYKGNIVVQAVRPVYNTNYESTLINLQDQRFSFEYIENENLIFNERQFSGKNLIDMISFYVYVILGYDADSFQSSGGTPWFQKAQQIAQNGESQNTYEGWKQINEPRNRSQLIREIMSPNMVQLRSLFYTYHRAGLDNLFNQDQTQAKKVIFDGLLQLKTYESNFTQNYYLDLFLMNKADEIFNIFNSNNNGGIALGDLKQLLILMNPKNTDSKWSQWKQ</sequence>
<dbReference type="STRING" id="1685010.A0O34_10175"/>
<dbReference type="Proteomes" id="UP000077824">
    <property type="component" value="Chromosome"/>
</dbReference>
<dbReference type="Pfam" id="PF16119">
    <property type="entry name" value="DUF4835"/>
    <property type="match status" value="1"/>
</dbReference>
<dbReference type="KEGG" id="chh:A0O34_10175"/>
<evidence type="ECO:0008006" key="4">
    <source>
        <dbReference type="Google" id="ProtNLM"/>
    </source>
</evidence>
<feature type="signal peptide" evidence="1">
    <location>
        <begin position="1"/>
        <end position="19"/>
    </location>
</feature>
<evidence type="ECO:0000313" key="2">
    <source>
        <dbReference type="EMBL" id="ANF50862.1"/>
    </source>
</evidence>
<reference evidence="2 3" key="1">
    <citation type="submission" date="2016-04" db="EMBL/GenBank/DDBJ databases">
        <title>Complete Genome Sequence of Chryseobacterium sp. IHBB 10212.</title>
        <authorList>
            <person name="Pal M."/>
            <person name="Swarnkar M.K."/>
            <person name="Kaushal K."/>
            <person name="Chhibber S."/>
            <person name="Singh A.K."/>
            <person name="Gulati A."/>
        </authorList>
    </citation>
    <scope>NUCLEOTIDE SEQUENCE [LARGE SCALE GENOMIC DNA]</scope>
    <source>
        <strain evidence="2 3">IHBB 10212</strain>
    </source>
</reference>
<accession>A0A172XVH6</accession>
<dbReference type="InterPro" id="IPR032274">
    <property type="entry name" value="DUF4835"/>
</dbReference>
<protein>
    <recommendedName>
        <fullName evidence="4">DUF4835 domain-containing protein</fullName>
    </recommendedName>
</protein>
<evidence type="ECO:0000256" key="1">
    <source>
        <dbReference type="SAM" id="SignalP"/>
    </source>
</evidence>
<keyword evidence="1" id="KW-0732">Signal</keyword>
<keyword evidence="3" id="KW-1185">Reference proteome</keyword>
<proteinExistence type="predicted"/>
<dbReference type="EMBL" id="CP015199">
    <property type="protein sequence ID" value="ANF50862.1"/>
    <property type="molecule type" value="Genomic_DNA"/>
</dbReference>
<dbReference type="OrthoDB" id="9773381at2"/>
<evidence type="ECO:0000313" key="3">
    <source>
        <dbReference type="Proteomes" id="UP000077824"/>
    </source>
</evidence>
<name>A0A172XVH6_9FLAO</name>
<gene>
    <name evidence="2" type="ORF">A0O34_10175</name>
</gene>